<evidence type="ECO:0000313" key="2">
    <source>
        <dbReference type="Proteomes" id="UP000000239"/>
    </source>
</evidence>
<reference evidence="1 2" key="1">
    <citation type="journal article" date="2011" name="Stand. Genomic Sci.">
        <title>Complete genome sequence of the halophilic and highly halotolerant Chromohalobacter salexigens type strain (1H11(T)).</title>
        <authorList>
            <person name="Copeland A."/>
            <person name="O'Connor K."/>
            <person name="Lucas S."/>
            <person name="Lapidus A."/>
            <person name="Berry K.W."/>
            <person name="Detter J.C."/>
            <person name="Del Rio T.G."/>
            <person name="Hammon N."/>
            <person name="Dalin E."/>
            <person name="Tice H."/>
            <person name="Pitluck S."/>
            <person name="Bruce D."/>
            <person name="Goodwin L."/>
            <person name="Han C."/>
            <person name="Tapia R."/>
            <person name="Saunders E."/>
            <person name="Schmutz J."/>
            <person name="Brettin T."/>
            <person name="Larimer F."/>
            <person name="Land M."/>
            <person name="Hauser L."/>
            <person name="Vargas C."/>
            <person name="Nieto J.J."/>
            <person name="Kyrpides N.C."/>
            <person name="Ivanova N."/>
            <person name="Goker M."/>
            <person name="Klenk H.P."/>
            <person name="Csonka L.N."/>
            <person name="Woyke T."/>
        </authorList>
    </citation>
    <scope>NUCLEOTIDE SEQUENCE [LARGE SCALE GENOMIC DNA]</scope>
    <source>
        <strain evidence="2">ATCC BAA-138 / DSM 3043 / CIP 106854 / NCIMB 13768 / 1H11</strain>
    </source>
</reference>
<dbReference type="OrthoDB" id="9181325at2"/>
<dbReference type="Proteomes" id="UP000000239">
    <property type="component" value="Chromosome"/>
</dbReference>
<evidence type="ECO:0000313" key="1">
    <source>
        <dbReference type="EMBL" id="ABE59717.1"/>
    </source>
</evidence>
<organism evidence="1 2">
    <name type="scientific">Chromohalobacter israelensis (strain ATCC BAA-138 / DSM 3043 / CIP 106854 / NCIMB 13768 / 1H11)</name>
    <name type="common">Chromohalobacter salexigens</name>
    <dbReference type="NCBI Taxonomy" id="290398"/>
    <lineage>
        <taxon>Bacteria</taxon>
        <taxon>Pseudomonadati</taxon>
        <taxon>Pseudomonadota</taxon>
        <taxon>Gammaproteobacteria</taxon>
        <taxon>Oceanospirillales</taxon>
        <taxon>Halomonadaceae</taxon>
        <taxon>Chromohalobacter</taxon>
    </lineage>
</organism>
<sequence length="224" mass="26050">MNSEHLYTALIDVLSYRYRLDRDIQTGNEVFREDLEQALSVFDGINTSVFGVQAISDTIILTCNSHERVYEFFEIIKKVFFAFMSKRLFIRGGVAYSKHFESGRITYSHAVAKAYELESKASIYPRIVVDENIVRMHQSSEKISGFLGNKTVLVQNGIYFLDVLDQSSWNDAYAYARLIYEQDRETILKNENAFLKHAWFENYLFSSDHADSRKVRYIESACHV</sequence>
<dbReference type="HOGENOM" id="CLU_1233231_0_0_6"/>
<protein>
    <submittedName>
        <fullName evidence="1">Uncharacterized protein</fullName>
    </submittedName>
</protein>
<dbReference type="AlphaFoldDB" id="Q1QUZ1"/>
<accession>Q1QUZ1</accession>
<keyword evidence="2" id="KW-1185">Reference proteome</keyword>
<name>Q1QUZ1_CHRI1</name>
<dbReference type="GeneID" id="95336116"/>
<gene>
    <name evidence="1" type="ordered locus">Csal_2368</name>
</gene>
<dbReference type="KEGG" id="csa:Csal_2368"/>
<proteinExistence type="predicted"/>
<dbReference type="RefSeq" id="WP_011507663.1">
    <property type="nucleotide sequence ID" value="NC_007963.1"/>
</dbReference>
<dbReference type="EMBL" id="CP000285">
    <property type="protein sequence ID" value="ABE59717.1"/>
    <property type="molecule type" value="Genomic_DNA"/>
</dbReference>